<feature type="domain" description="Helicase C-terminal" evidence="7">
    <location>
        <begin position="220"/>
        <end position="386"/>
    </location>
</feature>
<dbReference type="Proteomes" id="UP001161325">
    <property type="component" value="Unassembled WGS sequence"/>
</dbReference>
<organism evidence="8 9">
    <name type="scientific">Roseisolibacter agri</name>
    <dbReference type="NCBI Taxonomy" id="2014610"/>
    <lineage>
        <taxon>Bacteria</taxon>
        <taxon>Pseudomonadati</taxon>
        <taxon>Gemmatimonadota</taxon>
        <taxon>Gemmatimonadia</taxon>
        <taxon>Gemmatimonadales</taxon>
        <taxon>Gemmatimonadaceae</taxon>
        <taxon>Roseisolibacter</taxon>
    </lineage>
</organism>
<dbReference type="Pfam" id="PF08482">
    <property type="entry name" value="HrpB_C"/>
    <property type="match status" value="1"/>
</dbReference>
<accession>A0AA37QD83</accession>
<dbReference type="GO" id="GO:0004386">
    <property type="term" value="F:helicase activity"/>
    <property type="evidence" value="ECO:0007669"/>
    <property type="project" value="UniProtKB-KW"/>
</dbReference>
<dbReference type="RefSeq" id="WP_284348630.1">
    <property type="nucleotide sequence ID" value="NZ_BRXS01000001.1"/>
</dbReference>
<dbReference type="Gene3D" id="1.20.120.1080">
    <property type="match status" value="1"/>
</dbReference>
<dbReference type="InterPro" id="IPR027417">
    <property type="entry name" value="P-loop_NTPase"/>
</dbReference>
<dbReference type="EMBL" id="BRXS01000001">
    <property type="protein sequence ID" value="GLC24180.1"/>
    <property type="molecule type" value="Genomic_DNA"/>
</dbReference>
<keyword evidence="3 8" id="KW-0347">Helicase</keyword>
<comment type="caution">
    <text evidence="8">The sequence shown here is derived from an EMBL/GenBank/DDBJ whole genome shotgun (WGS) entry which is preliminary data.</text>
</comment>
<evidence type="ECO:0000259" key="6">
    <source>
        <dbReference type="PROSITE" id="PS51192"/>
    </source>
</evidence>
<evidence type="ECO:0000256" key="4">
    <source>
        <dbReference type="ARBA" id="ARBA00022840"/>
    </source>
</evidence>
<dbReference type="GO" id="GO:0003676">
    <property type="term" value="F:nucleic acid binding"/>
    <property type="evidence" value="ECO:0007669"/>
    <property type="project" value="InterPro"/>
</dbReference>
<name>A0AA37QD83_9BACT</name>
<dbReference type="InterPro" id="IPR001650">
    <property type="entry name" value="Helicase_C-like"/>
</dbReference>
<dbReference type="Pfam" id="PF00270">
    <property type="entry name" value="DEAD"/>
    <property type="match status" value="1"/>
</dbReference>
<sequence length="855" mass="92456">MPLPPNLPPLPIDDALPALRDALRARACAVLQAPPGAGKTTRVPLALLDEPWLAGRRIVMLEPRRLAARAAARRMAATLGEPVGATVGYRIRHESRIGPRTRIEVVTEGVLTRLLQDDPALEPYGAVIFDEYHERSLHADLGLALTLQSQQLLRDELRVLVMSATLDGARVAALLGAAEGADAPVVTSAGRSFPVQLHWRDRRPEPRPGPGGVESAVAATVRAALAAHDGDVLVFLPGAAEIRRVGELLDDGALPREVRVRALFGNLPQQEQDAALDPAPPGERKVVLSTAIAETSLTIEGVRVVVDAGLARVPRFDPRTGMTHLETVRVSRAGAEQRAGRAGRVAPGACYRLWPEAEHVGLLAHATPEVLDADLAPLALELAAAGVADPAELRWLDAPPAAAFAQARTLLAQLGALDAGGRVTTHGREMAALPLHPRLAHMTLRARALGLAALACDLAALLAERDVLRGDGPRPPDADVRLRLDLMLRGDVPGTLLGWSVDREGVRRARQESRALREALDVRGAASHDDAASAGRLLSLAYPDRIARRREAGVGRYVLRNGRGAVLPEGQPLAREPWLVAAELGGGATQERRILLAAPVSVEELVSEHGALLDRVEEYAWDAEAGAVRARRAVRLGALTLEESALRDADPARVAAVLLAQVRDAGLDALPWSDDAVRLRERLAFARAWDGDAWPDVSDDALLASAEDWLLPSLVGLRRWDELRRLDLGELLLARLDWSRRGVLDQVAPTHVAVPSGSRIRVDYADPQAPVLAVRLQELFGLEETPRVARGRVPLVLHLLSPAHRPVQVTRDLAGFWRSSYFDVRRDLRGRYPKHHWPEDPLQATPTHRAKPRGT</sequence>
<evidence type="ECO:0000256" key="3">
    <source>
        <dbReference type="ARBA" id="ARBA00022806"/>
    </source>
</evidence>
<evidence type="ECO:0000259" key="7">
    <source>
        <dbReference type="PROSITE" id="PS51194"/>
    </source>
</evidence>
<dbReference type="InterPro" id="IPR007502">
    <property type="entry name" value="Helicase-assoc_dom"/>
</dbReference>
<dbReference type="InterPro" id="IPR049614">
    <property type="entry name" value="HrpB_DEXH"/>
</dbReference>
<dbReference type="GO" id="GO:0016787">
    <property type="term" value="F:hydrolase activity"/>
    <property type="evidence" value="ECO:0007669"/>
    <property type="project" value="UniProtKB-KW"/>
</dbReference>
<dbReference type="InterPro" id="IPR048333">
    <property type="entry name" value="HA2_WH"/>
</dbReference>
<evidence type="ECO:0000313" key="9">
    <source>
        <dbReference type="Proteomes" id="UP001161325"/>
    </source>
</evidence>
<proteinExistence type="predicted"/>
<keyword evidence="4" id="KW-0067">ATP-binding</keyword>
<dbReference type="GO" id="GO:0005524">
    <property type="term" value="F:ATP binding"/>
    <property type="evidence" value="ECO:0007669"/>
    <property type="project" value="UniProtKB-KW"/>
</dbReference>
<keyword evidence="1" id="KW-0547">Nucleotide-binding</keyword>
<evidence type="ECO:0000256" key="2">
    <source>
        <dbReference type="ARBA" id="ARBA00022801"/>
    </source>
</evidence>
<feature type="region of interest" description="Disordered" evidence="5">
    <location>
        <begin position="833"/>
        <end position="855"/>
    </location>
</feature>
<dbReference type="InterPro" id="IPR014001">
    <property type="entry name" value="Helicase_ATP-bd"/>
</dbReference>
<dbReference type="CDD" id="cd18791">
    <property type="entry name" value="SF2_C_RHA"/>
    <property type="match status" value="1"/>
</dbReference>
<dbReference type="SMART" id="SM00490">
    <property type="entry name" value="HELICc"/>
    <property type="match status" value="1"/>
</dbReference>
<dbReference type="PIRSF" id="PIRSF005496">
    <property type="entry name" value="ATP_hel_hrpB"/>
    <property type="match status" value="1"/>
</dbReference>
<dbReference type="AlphaFoldDB" id="A0AA37QD83"/>
<dbReference type="InterPro" id="IPR056329">
    <property type="entry name" value="CON_HrpB"/>
</dbReference>
<dbReference type="SUPFAM" id="SSF52540">
    <property type="entry name" value="P-loop containing nucleoside triphosphate hydrolases"/>
    <property type="match status" value="1"/>
</dbReference>
<dbReference type="InterPro" id="IPR010225">
    <property type="entry name" value="HrpB"/>
</dbReference>
<dbReference type="InterPro" id="IPR011545">
    <property type="entry name" value="DEAD/DEAH_box_helicase_dom"/>
</dbReference>
<dbReference type="PROSITE" id="PS51192">
    <property type="entry name" value="HELICASE_ATP_BIND_1"/>
    <property type="match status" value="1"/>
</dbReference>
<evidence type="ECO:0000256" key="5">
    <source>
        <dbReference type="SAM" id="MobiDB-lite"/>
    </source>
</evidence>
<dbReference type="SMART" id="SM00847">
    <property type="entry name" value="HA2"/>
    <property type="match status" value="1"/>
</dbReference>
<dbReference type="Pfam" id="PF04408">
    <property type="entry name" value="WHD_HA2"/>
    <property type="match status" value="1"/>
</dbReference>
<dbReference type="CDD" id="cd17990">
    <property type="entry name" value="DEXHc_HrpB"/>
    <property type="match status" value="1"/>
</dbReference>
<evidence type="ECO:0000313" key="8">
    <source>
        <dbReference type="EMBL" id="GLC24180.1"/>
    </source>
</evidence>
<evidence type="ECO:0000256" key="1">
    <source>
        <dbReference type="ARBA" id="ARBA00022741"/>
    </source>
</evidence>
<dbReference type="Gene3D" id="3.40.50.300">
    <property type="entry name" value="P-loop containing nucleotide triphosphate hydrolases"/>
    <property type="match status" value="2"/>
</dbReference>
<dbReference type="Pfam" id="PF00271">
    <property type="entry name" value="Helicase_C"/>
    <property type="match status" value="1"/>
</dbReference>
<dbReference type="NCBIfam" id="TIGR01970">
    <property type="entry name" value="DEAH_box_HrpB"/>
    <property type="match status" value="1"/>
</dbReference>
<dbReference type="FunFam" id="3.40.50.300:FF:002125">
    <property type="entry name" value="ATP-dependent helicase HrpB"/>
    <property type="match status" value="1"/>
</dbReference>
<dbReference type="PANTHER" id="PTHR43519:SF1">
    <property type="entry name" value="ATP-DEPENDENT RNA HELICASE HRPB"/>
    <property type="match status" value="1"/>
</dbReference>
<gene>
    <name evidence="8" type="primary">hrpB</name>
    <name evidence="8" type="ORF">rosag_06930</name>
</gene>
<dbReference type="SMART" id="SM00487">
    <property type="entry name" value="DEXDc"/>
    <property type="match status" value="1"/>
</dbReference>
<dbReference type="InterPro" id="IPR013689">
    <property type="entry name" value="RNA_helicase_ATP-dep_HrpB_C"/>
</dbReference>
<dbReference type="Pfam" id="PF24473">
    <property type="entry name" value="CON_HrpB"/>
    <property type="match status" value="1"/>
</dbReference>
<keyword evidence="9" id="KW-1185">Reference proteome</keyword>
<dbReference type="PANTHER" id="PTHR43519">
    <property type="entry name" value="ATP-DEPENDENT RNA HELICASE HRPB"/>
    <property type="match status" value="1"/>
</dbReference>
<keyword evidence="2" id="KW-0378">Hydrolase</keyword>
<feature type="domain" description="Helicase ATP-binding" evidence="6">
    <location>
        <begin position="20"/>
        <end position="184"/>
    </location>
</feature>
<dbReference type="PROSITE" id="PS51194">
    <property type="entry name" value="HELICASE_CTER"/>
    <property type="match status" value="1"/>
</dbReference>
<protein>
    <submittedName>
        <fullName evidence="8">ATP-dependent helicase HrpB</fullName>
    </submittedName>
</protein>
<reference evidence="8" key="1">
    <citation type="submission" date="2022-08" db="EMBL/GenBank/DDBJ databases">
        <title>Draft genome sequencing of Roseisolibacter agri AW1220.</title>
        <authorList>
            <person name="Tobiishi Y."/>
            <person name="Tonouchi A."/>
        </authorList>
    </citation>
    <scope>NUCLEOTIDE SEQUENCE</scope>
    <source>
        <strain evidence="8">AW1220</strain>
    </source>
</reference>